<feature type="transmembrane region" description="Helical" evidence="2">
    <location>
        <begin position="6"/>
        <end position="29"/>
    </location>
</feature>
<evidence type="ECO:0000313" key="3">
    <source>
        <dbReference type="EMBL" id="GAA4126907.1"/>
    </source>
</evidence>
<evidence type="ECO:0000313" key="4">
    <source>
        <dbReference type="Proteomes" id="UP001500266"/>
    </source>
</evidence>
<protein>
    <recommendedName>
        <fullName evidence="5">Secreted protein</fullName>
    </recommendedName>
</protein>
<gene>
    <name evidence="3" type="ORF">GCM10022416_01080</name>
</gene>
<feature type="region of interest" description="Disordered" evidence="1">
    <location>
        <begin position="36"/>
        <end position="80"/>
    </location>
</feature>
<evidence type="ECO:0008006" key="5">
    <source>
        <dbReference type="Google" id="ProtNLM"/>
    </source>
</evidence>
<keyword evidence="2" id="KW-0812">Transmembrane</keyword>
<feature type="compositionally biased region" description="Polar residues" evidence="1">
    <location>
        <begin position="38"/>
        <end position="48"/>
    </location>
</feature>
<evidence type="ECO:0000256" key="1">
    <source>
        <dbReference type="SAM" id="MobiDB-lite"/>
    </source>
</evidence>
<dbReference type="EMBL" id="BAABDO010000001">
    <property type="protein sequence ID" value="GAA4126907.1"/>
    <property type="molecule type" value="Genomic_DNA"/>
</dbReference>
<comment type="caution">
    <text evidence="3">The sequence shown here is derived from an EMBL/GenBank/DDBJ whole genome shotgun (WGS) entry which is preliminary data.</text>
</comment>
<dbReference type="Proteomes" id="UP001500266">
    <property type="component" value="Unassembled WGS sequence"/>
</dbReference>
<keyword evidence="2" id="KW-1133">Transmembrane helix</keyword>
<feature type="compositionally biased region" description="Low complexity" evidence="1">
    <location>
        <begin position="49"/>
        <end position="59"/>
    </location>
</feature>
<evidence type="ECO:0000256" key="2">
    <source>
        <dbReference type="SAM" id="Phobius"/>
    </source>
</evidence>
<organism evidence="3 4">
    <name type="scientific">Actinomadura keratinilytica</name>
    <dbReference type="NCBI Taxonomy" id="547461"/>
    <lineage>
        <taxon>Bacteria</taxon>
        <taxon>Bacillati</taxon>
        <taxon>Actinomycetota</taxon>
        <taxon>Actinomycetes</taxon>
        <taxon>Streptosporangiales</taxon>
        <taxon>Thermomonosporaceae</taxon>
        <taxon>Actinomadura</taxon>
    </lineage>
</organism>
<dbReference type="RefSeq" id="WP_345016252.1">
    <property type="nucleotide sequence ID" value="NZ_BAABDO010000001.1"/>
</dbReference>
<reference evidence="4" key="1">
    <citation type="journal article" date="2019" name="Int. J. Syst. Evol. Microbiol.">
        <title>The Global Catalogue of Microorganisms (GCM) 10K type strain sequencing project: providing services to taxonomists for standard genome sequencing and annotation.</title>
        <authorList>
            <consortium name="The Broad Institute Genomics Platform"/>
            <consortium name="The Broad Institute Genome Sequencing Center for Infectious Disease"/>
            <person name="Wu L."/>
            <person name="Ma J."/>
        </authorList>
    </citation>
    <scope>NUCLEOTIDE SEQUENCE [LARGE SCALE GENOMIC DNA]</scope>
    <source>
        <strain evidence="4">JCM 17316</strain>
    </source>
</reference>
<accession>A0ABP7XW66</accession>
<sequence length="80" mass="8662">MLSGFLVLLLTVFISGGVLGVFVTLLAGIHAEERRMSLTGSPQSRTTASTRRLLGVTVRTRSRHGTTTHDETTTPHSLTR</sequence>
<keyword evidence="2" id="KW-0472">Membrane</keyword>
<keyword evidence="4" id="KW-1185">Reference proteome</keyword>
<proteinExistence type="predicted"/>
<name>A0ABP7XW66_9ACTN</name>